<dbReference type="RefSeq" id="XP_040879443.1">
    <property type="nucleotide sequence ID" value="XM_041024719.1"/>
</dbReference>
<reference evidence="2 3" key="1">
    <citation type="journal article" date="2014" name="BMC Genomics">
        <title>Genome sequencing of four Aureobasidium pullulans varieties: biotechnological potential, stress tolerance, and description of new species.</title>
        <authorList>
            <person name="Gostin Ar C."/>
            <person name="Ohm R.A."/>
            <person name="Kogej T."/>
            <person name="Sonjak S."/>
            <person name="Turk M."/>
            <person name="Zajc J."/>
            <person name="Zalar P."/>
            <person name="Grube M."/>
            <person name="Sun H."/>
            <person name="Han J."/>
            <person name="Sharma A."/>
            <person name="Chiniquy J."/>
            <person name="Ngan C.Y."/>
            <person name="Lipzen A."/>
            <person name="Barry K."/>
            <person name="Grigoriev I.V."/>
            <person name="Gunde-Cimerman N."/>
        </authorList>
    </citation>
    <scope>NUCLEOTIDE SEQUENCE [LARGE SCALE GENOMIC DNA]</scope>
    <source>
        <strain evidence="2 3">CBS 110374</strain>
    </source>
</reference>
<evidence type="ECO:0000313" key="2">
    <source>
        <dbReference type="EMBL" id="KEQ62420.1"/>
    </source>
</evidence>
<feature type="region of interest" description="Disordered" evidence="1">
    <location>
        <begin position="41"/>
        <end position="65"/>
    </location>
</feature>
<organism evidence="2 3">
    <name type="scientific">Aureobasidium melanogenum (strain CBS 110374)</name>
    <name type="common">Aureobasidium pullulans var. melanogenum</name>
    <dbReference type="NCBI Taxonomy" id="1043003"/>
    <lineage>
        <taxon>Eukaryota</taxon>
        <taxon>Fungi</taxon>
        <taxon>Dikarya</taxon>
        <taxon>Ascomycota</taxon>
        <taxon>Pezizomycotina</taxon>
        <taxon>Dothideomycetes</taxon>
        <taxon>Dothideomycetidae</taxon>
        <taxon>Dothideales</taxon>
        <taxon>Saccotheciaceae</taxon>
        <taxon>Aureobasidium</taxon>
    </lineage>
</organism>
<accession>A0A074VNX4</accession>
<dbReference type="AlphaFoldDB" id="A0A074VNX4"/>
<evidence type="ECO:0000256" key="1">
    <source>
        <dbReference type="SAM" id="MobiDB-lite"/>
    </source>
</evidence>
<dbReference type="GeneID" id="63918092"/>
<gene>
    <name evidence="2" type="ORF">M437DRAFT_66288</name>
</gene>
<feature type="compositionally biased region" description="Basic and acidic residues" evidence="1">
    <location>
        <begin position="43"/>
        <end position="53"/>
    </location>
</feature>
<keyword evidence="3" id="KW-1185">Reference proteome</keyword>
<dbReference type="EMBL" id="KL584834">
    <property type="protein sequence ID" value="KEQ62420.1"/>
    <property type="molecule type" value="Genomic_DNA"/>
</dbReference>
<evidence type="ECO:0000313" key="3">
    <source>
        <dbReference type="Proteomes" id="UP000030672"/>
    </source>
</evidence>
<proteinExistence type="predicted"/>
<sequence length="217" mass="24312">MSSTANMYEEADAIAATENNHHAGVGSLEDGVAAKNHNMTLTSRDDVDDHAPKSESLTASRSQLEEGDQVLDAQVDQLYKSLETLGREMSLLRSRMQLHIFCRTSERKIGYHRSGLQEYEDIQNISPDRLRQVQIHLEHDAYCALQLSALSEKYRVLRQNTSNALNAANQTLANVVLLSGKKSYQKTQEAVSRFEKYVAAFNRDVNELMLGVLVSDP</sequence>
<protein>
    <submittedName>
        <fullName evidence="2">Uncharacterized protein</fullName>
    </submittedName>
</protein>
<name>A0A074VNX4_AURM1</name>
<dbReference type="HOGENOM" id="CLU_1272050_0_0_1"/>
<dbReference type="Proteomes" id="UP000030672">
    <property type="component" value="Unassembled WGS sequence"/>
</dbReference>